<evidence type="ECO:0000313" key="3">
    <source>
        <dbReference type="EMBL" id="TQM72291.1"/>
    </source>
</evidence>
<feature type="transmembrane region" description="Helical" evidence="2">
    <location>
        <begin position="77"/>
        <end position="97"/>
    </location>
</feature>
<keyword evidence="4" id="KW-1185">Reference proteome</keyword>
<dbReference type="RefSeq" id="WP_246077695.1">
    <property type="nucleotide sequence ID" value="NZ_VFPO01000001.1"/>
</dbReference>
<gene>
    <name evidence="3" type="ORF">FHX41_6088</name>
</gene>
<keyword evidence="2" id="KW-1133">Transmembrane helix</keyword>
<dbReference type="AlphaFoldDB" id="A0A543IP19"/>
<organism evidence="3 4">
    <name type="scientific">Actinomadura hallensis</name>
    <dbReference type="NCBI Taxonomy" id="337895"/>
    <lineage>
        <taxon>Bacteria</taxon>
        <taxon>Bacillati</taxon>
        <taxon>Actinomycetota</taxon>
        <taxon>Actinomycetes</taxon>
        <taxon>Streptosporangiales</taxon>
        <taxon>Thermomonosporaceae</taxon>
        <taxon>Actinomadura</taxon>
    </lineage>
</organism>
<dbReference type="EMBL" id="VFPO01000001">
    <property type="protein sequence ID" value="TQM72291.1"/>
    <property type="molecule type" value="Genomic_DNA"/>
</dbReference>
<reference evidence="3 4" key="1">
    <citation type="submission" date="2019-06" db="EMBL/GenBank/DDBJ databases">
        <title>Sequencing the genomes of 1000 actinobacteria strains.</title>
        <authorList>
            <person name="Klenk H.-P."/>
        </authorList>
    </citation>
    <scope>NUCLEOTIDE SEQUENCE [LARGE SCALE GENOMIC DNA]</scope>
    <source>
        <strain evidence="3 4">DSM 45043</strain>
    </source>
</reference>
<feature type="region of interest" description="Disordered" evidence="1">
    <location>
        <begin position="1"/>
        <end position="27"/>
    </location>
</feature>
<keyword evidence="2" id="KW-0812">Transmembrane</keyword>
<evidence type="ECO:0000256" key="1">
    <source>
        <dbReference type="SAM" id="MobiDB-lite"/>
    </source>
</evidence>
<dbReference type="Proteomes" id="UP000316706">
    <property type="component" value="Unassembled WGS sequence"/>
</dbReference>
<evidence type="ECO:0000256" key="2">
    <source>
        <dbReference type="SAM" id="Phobius"/>
    </source>
</evidence>
<name>A0A543IP19_9ACTN</name>
<protein>
    <submittedName>
        <fullName evidence="3">Uncharacterized protein</fullName>
    </submittedName>
</protein>
<evidence type="ECO:0000313" key="4">
    <source>
        <dbReference type="Proteomes" id="UP000316706"/>
    </source>
</evidence>
<sequence>MHLIGPPGMSSGGFRPQGSGMAEPQERDLPSLEDEIFAVAHRVEVEPAAQAHPRLPADKAQVFVERARAFLGRDVKALGAGFGTFLFVDAVMMWAPLMMSRRPSLMPQFITLLVLAFGLGGLLVVKVGGRWRTFGFGMMLAWGFLTLVSVGFLTGLTAL</sequence>
<comment type="caution">
    <text evidence="3">The sequence shown here is derived from an EMBL/GenBank/DDBJ whole genome shotgun (WGS) entry which is preliminary data.</text>
</comment>
<proteinExistence type="predicted"/>
<feature type="transmembrane region" description="Helical" evidence="2">
    <location>
        <begin position="109"/>
        <end position="128"/>
    </location>
</feature>
<feature type="transmembrane region" description="Helical" evidence="2">
    <location>
        <begin position="134"/>
        <end position="156"/>
    </location>
</feature>
<keyword evidence="2" id="KW-0472">Membrane</keyword>
<accession>A0A543IP19</accession>